<dbReference type="Gene3D" id="3.40.50.300">
    <property type="entry name" value="P-loop containing nucleotide triphosphate hydrolases"/>
    <property type="match status" value="1"/>
</dbReference>
<comment type="caution">
    <text evidence="7">The sequence shown here is derived from an EMBL/GenBank/DDBJ whole genome shotgun (WGS) entry which is preliminary data.</text>
</comment>
<keyword evidence="4 7" id="KW-0067">ATP-binding</keyword>
<dbReference type="AlphaFoldDB" id="A0A2A8D5B3"/>
<keyword evidence="8" id="KW-1185">Reference proteome</keyword>
<dbReference type="PROSITE" id="PS50893">
    <property type="entry name" value="ABC_TRANSPORTER_2"/>
    <property type="match status" value="1"/>
</dbReference>
<protein>
    <recommendedName>
        <fullName evidence="5">ABC-type quaternary amine transporter</fullName>
        <ecNumber evidence="5">7.6.2.9</ecNumber>
    </recommendedName>
</protein>
<evidence type="ECO:0000256" key="4">
    <source>
        <dbReference type="ARBA" id="ARBA00022840"/>
    </source>
</evidence>
<evidence type="ECO:0000256" key="2">
    <source>
        <dbReference type="ARBA" id="ARBA00022448"/>
    </source>
</evidence>
<dbReference type="Pfam" id="PF00005">
    <property type="entry name" value="ABC_tran"/>
    <property type="match status" value="1"/>
</dbReference>
<evidence type="ECO:0000313" key="7">
    <source>
        <dbReference type="EMBL" id="PEN16007.1"/>
    </source>
</evidence>
<dbReference type="InterPro" id="IPR027417">
    <property type="entry name" value="P-loop_NTPase"/>
</dbReference>
<sequence length="301" mass="32259">MPASTPQETIPSNSAQATRTAGIEFSQVTKRYGANTVVNNLTLSIPAGETTVFVGSSGCGKTTTLRMINRMVEPQEGTITIGGQNIADQDPYKLRRSIGYVMQSGGLLPHRTVLENVMTVPLLNGTSKSQAKERALDLLGTVGLDASLAQRYPAQLSGGQAQRVGVARALAADASILLMDEPFSAVDPIVRTELQEELLRLQGDLHKTIVFVTHDIDEALFLGDNIAVFAPGGKLAQYGAPEEILTNPANDFVESFVSQSVGALLPADVMRQVRYIRRERYRRTREAAVSGEGTASTSGRG</sequence>
<feature type="domain" description="ABC transporter" evidence="6">
    <location>
        <begin position="23"/>
        <end position="257"/>
    </location>
</feature>
<dbReference type="GO" id="GO:0015418">
    <property type="term" value="F:ABC-type quaternary ammonium compound transporting activity"/>
    <property type="evidence" value="ECO:0007669"/>
    <property type="project" value="UniProtKB-EC"/>
</dbReference>
<dbReference type="GO" id="GO:0005524">
    <property type="term" value="F:ATP binding"/>
    <property type="evidence" value="ECO:0007669"/>
    <property type="project" value="UniProtKB-KW"/>
</dbReference>
<comment type="similarity">
    <text evidence="1">Belongs to the ABC transporter superfamily.</text>
</comment>
<name>A0A2A8D5B3_9MICC</name>
<reference evidence="7" key="1">
    <citation type="submission" date="2017-10" db="EMBL/GenBank/DDBJ databases">
        <title>Kefir isolates.</title>
        <authorList>
            <person name="Kim Y."/>
            <person name="Blasche S."/>
        </authorList>
    </citation>
    <scope>NUCLEOTIDE SEQUENCE [LARGE SCALE GENOMIC DNA]</scope>
    <source>
        <strain evidence="7">OG2-2</strain>
    </source>
</reference>
<dbReference type="FunFam" id="3.40.50.300:FF:000425">
    <property type="entry name" value="Probable ABC transporter, ATP-binding subunit"/>
    <property type="match status" value="1"/>
</dbReference>
<evidence type="ECO:0000256" key="1">
    <source>
        <dbReference type="ARBA" id="ARBA00005417"/>
    </source>
</evidence>
<dbReference type="PROSITE" id="PS00211">
    <property type="entry name" value="ABC_TRANSPORTER_1"/>
    <property type="match status" value="1"/>
</dbReference>
<organism evidence="7 8">
    <name type="scientific">Rothia dentocariosa</name>
    <dbReference type="NCBI Taxonomy" id="2047"/>
    <lineage>
        <taxon>Bacteria</taxon>
        <taxon>Bacillati</taxon>
        <taxon>Actinomycetota</taxon>
        <taxon>Actinomycetes</taxon>
        <taxon>Micrococcales</taxon>
        <taxon>Micrococcaceae</taxon>
        <taxon>Rothia</taxon>
    </lineage>
</organism>
<dbReference type="EMBL" id="PDEV01000003">
    <property type="protein sequence ID" value="PEN16007.1"/>
    <property type="molecule type" value="Genomic_DNA"/>
</dbReference>
<proteinExistence type="inferred from homology"/>
<dbReference type="InterPro" id="IPR003439">
    <property type="entry name" value="ABC_transporter-like_ATP-bd"/>
</dbReference>
<dbReference type="SUPFAM" id="SSF52540">
    <property type="entry name" value="P-loop containing nucleoside triphosphate hydrolases"/>
    <property type="match status" value="1"/>
</dbReference>
<dbReference type="PANTHER" id="PTHR43117">
    <property type="entry name" value="OSMOPROTECTANT IMPORT ATP-BINDING PROTEIN OSMV"/>
    <property type="match status" value="1"/>
</dbReference>
<accession>A0A2A8D5B3</accession>
<gene>
    <name evidence="7" type="ORF">CRM92_07920</name>
</gene>
<dbReference type="InterPro" id="IPR003593">
    <property type="entry name" value="AAA+_ATPase"/>
</dbReference>
<dbReference type="PANTHER" id="PTHR43117:SF4">
    <property type="entry name" value="OSMOPROTECTANT IMPORT ATP-BINDING PROTEIN OSMV"/>
    <property type="match status" value="1"/>
</dbReference>
<evidence type="ECO:0000259" key="6">
    <source>
        <dbReference type="PROSITE" id="PS50893"/>
    </source>
</evidence>
<keyword evidence="3" id="KW-0547">Nucleotide-binding</keyword>
<evidence type="ECO:0000256" key="5">
    <source>
        <dbReference type="ARBA" id="ARBA00066388"/>
    </source>
</evidence>
<dbReference type="EC" id="7.6.2.9" evidence="5"/>
<dbReference type="InterPro" id="IPR017871">
    <property type="entry name" value="ABC_transporter-like_CS"/>
</dbReference>
<dbReference type="RefSeq" id="WP_098042858.1">
    <property type="nucleotide sequence ID" value="NZ_CAURLQ010000061.1"/>
</dbReference>
<dbReference type="SMART" id="SM00382">
    <property type="entry name" value="AAA"/>
    <property type="match status" value="1"/>
</dbReference>
<evidence type="ECO:0000256" key="3">
    <source>
        <dbReference type="ARBA" id="ARBA00022741"/>
    </source>
</evidence>
<dbReference type="Proteomes" id="UP000219947">
    <property type="component" value="Unassembled WGS sequence"/>
</dbReference>
<dbReference type="GO" id="GO:0016887">
    <property type="term" value="F:ATP hydrolysis activity"/>
    <property type="evidence" value="ECO:0007669"/>
    <property type="project" value="InterPro"/>
</dbReference>
<evidence type="ECO:0000313" key="8">
    <source>
        <dbReference type="Proteomes" id="UP000219947"/>
    </source>
</evidence>
<keyword evidence="2" id="KW-0813">Transport</keyword>